<dbReference type="SUPFAM" id="SSF56784">
    <property type="entry name" value="HAD-like"/>
    <property type="match status" value="1"/>
</dbReference>
<proteinExistence type="inferred from homology"/>
<comment type="caution">
    <text evidence="5">The sequence shown here is derived from an EMBL/GenBank/DDBJ whole genome shotgun (WGS) entry which is preliminary data.</text>
</comment>
<keyword evidence="6" id="KW-1185">Reference proteome</keyword>
<dbReference type="AlphaFoldDB" id="A0A844HNR8"/>
<evidence type="ECO:0000313" key="5">
    <source>
        <dbReference type="EMBL" id="MTH60749.1"/>
    </source>
</evidence>
<dbReference type="OrthoDB" id="9797743at2"/>
<dbReference type="InterPro" id="IPR023198">
    <property type="entry name" value="PGP-like_dom2"/>
</dbReference>
<dbReference type="SFLD" id="SFLDS00003">
    <property type="entry name" value="Haloacid_Dehalogenase"/>
    <property type="match status" value="1"/>
</dbReference>
<dbReference type="InterPro" id="IPR050155">
    <property type="entry name" value="HAD-like_hydrolase_sf"/>
</dbReference>
<evidence type="ECO:0000256" key="3">
    <source>
        <dbReference type="ARBA" id="ARBA00006171"/>
    </source>
</evidence>
<dbReference type="InterPro" id="IPR006439">
    <property type="entry name" value="HAD-SF_hydro_IA"/>
</dbReference>
<dbReference type="GO" id="GO:0008967">
    <property type="term" value="F:phosphoglycolate phosphatase activity"/>
    <property type="evidence" value="ECO:0007669"/>
    <property type="project" value="UniProtKB-EC"/>
</dbReference>
<dbReference type="Pfam" id="PF00702">
    <property type="entry name" value="Hydrolase"/>
    <property type="match status" value="1"/>
</dbReference>
<evidence type="ECO:0000256" key="1">
    <source>
        <dbReference type="ARBA" id="ARBA00000830"/>
    </source>
</evidence>
<dbReference type="InterPro" id="IPR023214">
    <property type="entry name" value="HAD_sf"/>
</dbReference>
<dbReference type="Proteomes" id="UP000449846">
    <property type="component" value="Unassembled WGS sequence"/>
</dbReference>
<dbReference type="PANTHER" id="PTHR43434">
    <property type="entry name" value="PHOSPHOGLYCOLATE PHOSPHATASE"/>
    <property type="match status" value="1"/>
</dbReference>
<name>A0A844HNR8_9RHOB</name>
<dbReference type="Gene3D" id="1.10.150.240">
    <property type="entry name" value="Putative phosphatase, domain 2"/>
    <property type="match status" value="1"/>
</dbReference>
<dbReference type="EMBL" id="WMIG01000010">
    <property type="protein sequence ID" value="MTH60749.1"/>
    <property type="molecule type" value="Genomic_DNA"/>
</dbReference>
<dbReference type="InterPro" id="IPR036412">
    <property type="entry name" value="HAD-like_sf"/>
</dbReference>
<protein>
    <recommendedName>
        <fullName evidence="4">phosphoglycolate phosphatase</fullName>
        <ecNumber evidence="4">3.1.3.18</ecNumber>
    </recommendedName>
</protein>
<comment type="similarity">
    <text evidence="3">Belongs to the HAD-like hydrolase superfamily. CbbY/CbbZ/Gph/YieH family.</text>
</comment>
<reference evidence="5 6" key="1">
    <citation type="submission" date="2019-11" db="EMBL/GenBank/DDBJ databases">
        <authorList>
            <person name="Dong K."/>
        </authorList>
    </citation>
    <scope>NUCLEOTIDE SEQUENCE [LARGE SCALE GENOMIC DNA]</scope>
    <source>
        <strain evidence="5 6">NBRC 112902</strain>
    </source>
</reference>
<evidence type="ECO:0000256" key="4">
    <source>
        <dbReference type="ARBA" id="ARBA00013078"/>
    </source>
</evidence>
<evidence type="ECO:0000313" key="6">
    <source>
        <dbReference type="Proteomes" id="UP000449846"/>
    </source>
</evidence>
<dbReference type="GO" id="GO:0005829">
    <property type="term" value="C:cytosol"/>
    <property type="evidence" value="ECO:0007669"/>
    <property type="project" value="TreeGrafter"/>
</dbReference>
<gene>
    <name evidence="5" type="ORF">GL300_16160</name>
</gene>
<dbReference type="GO" id="GO:0006281">
    <property type="term" value="P:DNA repair"/>
    <property type="evidence" value="ECO:0007669"/>
    <property type="project" value="TreeGrafter"/>
</dbReference>
<comment type="pathway">
    <text evidence="2">Organic acid metabolism; glycolate biosynthesis; glycolate from 2-phosphoglycolate: step 1/1.</text>
</comment>
<organism evidence="5 6">
    <name type="scientific">Paracoccus litorisediminis</name>
    <dbReference type="NCBI Taxonomy" id="2006130"/>
    <lineage>
        <taxon>Bacteria</taxon>
        <taxon>Pseudomonadati</taxon>
        <taxon>Pseudomonadota</taxon>
        <taxon>Alphaproteobacteria</taxon>
        <taxon>Rhodobacterales</taxon>
        <taxon>Paracoccaceae</taxon>
        <taxon>Paracoccus</taxon>
    </lineage>
</organism>
<dbReference type="NCBIfam" id="TIGR01509">
    <property type="entry name" value="HAD-SF-IA-v3"/>
    <property type="match status" value="1"/>
</dbReference>
<accession>A0A844HNR8</accession>
<evidence type="ECO:0000256" key="2">
    <source>
        <dbReference type="ARBA" id="ARBA00004818"/>
    </source>
</evidence>
<dbReference type="PANTHER" id="PTHR43434:SF1">
    <property type="entry name" value="PHOSPHOGLYCOLATE PHOSPHATASE"/>
    <property type="match status" value="1"/>
</dbReference>
<dbReference type="Gene3D" id="3.40.50.1000">
    <property type="entry name" value="HAD superfamily/HAD-like"/>
    <property type="match status" value="1"/>
</dbReference>
<sequence length="228" mass="24765">MHRMSYDAILFDCDGVLLDSEPLGCGALAQAITAAGFPMDRDEAARIFSGNGGDQSRGWMAQAGLDAEQVFAAADRMLFQMFDQHIPHIPGIERVLWDFDVAMAVCSNSSIRRLDRSIARTPLARRFGPHVYSAEHVARAKPAPDLAIFAAARLGVAPERAIFIDDNPHGILCARDAGCLAVGFIGPSEHREGHADRLLDAGAHHLVHGMDEFHTLLSDLSLPLFEKA</sequence>
<comment type="catalytic activity">
    <reaction evidence="1">
        <text>2-phosphoglycolate + H2O = glycolate + phosphate</text>
        <dbReference type="Rhea" id="RHEA:14369"/>
        <dbReference type="ChEBI" id="CHEBI:15377"/>
        <dbReference type="ChEBI" id="CHEBI:29805"/>
        <dbReference type="ChEBI" id="CHEBI:43474"/>
        <dbReference type="ChEBI" id="CHEBI:58033"/>
        <dbReference type="EC" id="3.1.3.18"/>
    </reaction>
</comment>
<keyword evidence="5" id="KW-0378">Hydrolase</keyword>
<dbReference type="EC" id="3.1.3.18" evidence="4"/>
<dbReference type="SFLD" id="SFLDG01129">
    <property type="entry name" value="C1.5:_HAD__Beta-PGM__Phosphata"/>
    <property type="match status" value="1"/>
</dbReference>